<evidence type="ECO:0000259" key="1">
    <source>
        <dbReference type="Pfam" id="PF20236"/>
    </source>
</evidence>
<keyword evidence="3" id="KW-1185">Reference proteome</keyword>
<dbReference type="OrthoDB" id="3256331at2759"/>
<feature type="domain" description="DUF6593" evidence="1">
    <location>
        <begin position="14"/>
        <end position="169"/>
    </location>
</feature>
<sequence length="202" mass="22542">MSTPIVLVLTLTPDNPCNATLCDVDGKALYIVYTEHGKETVTYVKNADGEVIASLEWRDSRPDRVTIGKGAPVSLRDWMHYSIIPFKGDISFKDEKGRKYRWRGNLPGRTLELYAEDDGFKEPVSRFYKPHTDHKSGRKVPAQLAFTARALEIRDLVVESFLFLEKGRRVNETTSQNAGDVLGAPALSAVVGMDYKLHNGGV</sequence>
<accession>A0A5C2SD13</accession>
<dbReference type="EMBL" id="ML122263">
    <property type="protein sequence ID" value="RPD61054.1"/>
    <property type="molecule type" value="Genomic_DNA"/>
</dbReference>
<dbReference type="InterPro" id="IPR046528">
    <property type="entry name" value="DUF6593"/>
</dbReference>
<proteinExistence type="predicted"/>
<reference evidence="2" key="1">
    <citation type="journal article" date="2018" name="Genome Biol. Evol.">
        <title>Genomics and development of Lentinus tigrinus, a white-rot wood-decaying mushroom with dimorphic fruiting bodies.</title>
        <authorList>
            <person name="Wu B."/>
            <person name="Xu Z."/>
            <person name="Knudson A."/>
            <person name="Carlson A."/>
            <person name="Chen N."/>
            <person name="Kovaka S."/>
            <person name="LaButti K."/>
            <person name="Lipzen A."/>
            <person name="Pennachio C."/>
            <person name="Riley R."/>
            <person name="Schakwitz W."/>
            <person name="Umezawa K."/>
            <person name="Ohm R.A."/>
            <person name="Grigoriev I.V."/>
            <person name="Nagy L.G."/>
            <person name="Gibbons J."/>
            <person name="Hibbett D."/>
        </authorList>
    </citation>
    <scope>NUCLEOTIDE SEQUENCE [LARGE SCALE GENOMIC DNA]</scope>
    <source>
        <strain evidence="2">ALCF2SS1-6</strain>
    </source>
</reference>
<protein>
    <recommendedName>
        <fullName evidence="1">DUF6593 domain-containing protein</fullName>
    </recommendedName>
</protein>
<dbReference type="AlphaFoldDB" id="A0A5C2SD13"/>
<dbReference type="Pfam" id="PF20236">
    <property type="entry name" value="DUF6593"/>
    <property type="match status" value="1"/>
</dbReference>
<organism evidence="2 3">
    <name type="scientific">Lentinus tigrinus ALCF2SS1-6</name>
    <dbReference type="NCBI Taxonomy" id="1328759"/>
    <lineage>
        <taxon>Eukaryota</taxon>
        <taxon>Fungi</taxon>
        <taxon>Dikarya</taxon>
        <taxon>Basidiomycota</taxon>
        <taxon>Agaricomycotina</taxon>
        <taxon>Agaricomycetes</taxon>
        <taxon>Polyporales</taxon>
        <taxon>Polyporaceae</taxon>
        <taxon>Lentinus</taxon>
    </lineage>
</organism>
<evidence type="ECO:0000313" key="3">
    <source>
        <dbReference type="Proteomes" id="UP000313359"/>
    </source>
</evidence>
<name>A0A5C2SD13_9APHY</name>
<evidence type="ECO:0000313" key="2">
    <source>
        <dbReference type="EMBL" id="RPD61054.1"/>
    </source>
</evidence>
<gene>
    <name evidence="2" type="ORF">L227DRAFT_574678</name>
</gene>
<dbReference type="Proteomes" id="UP000313359">
    <property type="component" value="Unassembled WGS sequence"/>
</dbReference>